<dbReference type="GO" id="GO:0016747">
    <property type="term" value="F:acyltransferase activity, transferring groups other than amino-acyl groups"/>
    <property type="evidence" value="ECO:0007669"/>
    <property type="project" value="InterPro"/>
</dbReference>
<reference evidence="2 3" key="1">
    <citation type="journal article" date="2015" name="Stand. Genomic Sci.">
        <title>Genomic Encyclopedia of Bacterial and Archaeal Type Strains, Phase III: the genomes of soil and plant-associated and newly described type strains.</title>
        <authorList>
            <person name="Whitman W.B."/>
            <person name="Woyke T."/>
            <person name="Klenk H.P."/>
            <person name="Zhou Y."/>
            <person name="Lilburn T.G."/>
            <person name="Beck B.J."/>
            <person name="De Vos P."/>
            <person name="Vandamme P."/>
            <person name="Eisen J.A."/>
            <person name="Garrity G."/>
            <person name="Hugenholtz P."/>
            <person name="Kyrpides N.C."/>
        </authorList>
    </citation>
    <scope>NUCLEOTIDE SEQUENCE [LARGE SCALE GENOMIC DNA]</scope>
    <source>
        <strain evidence="2 3">CGMCC 1.10821</strain>
    </source>
</reference>
<name>A0A562LED9_9GAMM</name>
<keyword evidence="3" id="KW-1185">Reference proteome</keyword>
<dbReference type="OrthoDB" id="9797178at2"/>
<organism evidence="2 3">
    <name type="scientific">Luteimonas cucumeris</name>
    <dbReference type="NCBI Taxonomy" id="985012"/>
    <lineage>
        <taxon>Bacteria</taxon>
        <taxon>Pseudomonadati</taxon>
        <taxon>Pseudomonadota</taxon>
        <taxon>Gammaproteobacteria</taxon>
        <taxon>Lysobacterales</taxon>
        <taxon>Lysobacteraceae</taxon>
        <taxon>Luteimonas</taxon>
    </lineage>
</organism>
<dbReference type="InterPro" id="IPR052523">
    <property type="entry name" value="Trichothecene_AcTrans"/>
</dbReference>
<dbReference type="RefSeq" id="WP_144897815.1">
    <property type="nucleotide sequence ID" value="NZ_VLKN01000001.1"/>
</dbReference>
<dbReference type="Gene3D" id="3.40.630.30">
    <property type="match status" value="1"/>
</dbReference>
<proteinExistence type="predicted"/>
<sequence>MTSPSTGIRSATSDEMPRAIAAIVAAFITDPTARFAWPSPHDYLATMPLATREFAGSCFKHGTAYVSADFCGTALWLPPGVEPNGEVLERMFRDTVKREHLDDLLATFEKMEQSHPREAHWYLPQIGVDPNAQGKGIGAALMRHALARCDQEQTLAYLESSKPQNIPFYQRHGFEVMGEFQIGAAPLVTPMLRRPRR</sequence>
<dbReference type="Pfam" id="PF13508">
    <property type="entry name" value="Acetyltransf_7"/>
    <property type="match status" value="1"/>
</dbReference>
<protein>
    <submittedName>
        <fullName evidence="2">Acetyltransferase (GNAT) family protein</fullName>
    </submittedName>
</protein>
<accession>A0A562LED9</accession>
<dbReference type="PANTHER" id="PTHR42791:SF1">
    <property type="entry name" value="N-ACETYLTRANSFERASE DOMAIN-CONTAINING PROTEIN"/>
    <property type="match status" value="1"/>
</dbReference>
<evidence type="ECO:0000313" key="3">
    <source>
        <dbReference type="Proteomes" id="UP000315167"/>
    </source>
</evidence>
<dbReference type="CDD" id="cd04301">
    <property type="entry name" value="NAT_SF"/>
    <property type="match status" value="1"/>
</dbReference>
<dbReference type="AlphaFoldDB" id="A0A562LED9"/>
<gene>
    <name evidence="2" type="ORF">IP90_00269</name>
</gene>
<evidence type="ECO:0000259" key="1">
    <source>
        <dbReference type="PROSITE" id="PS51186"/>
    </source>
</evidence>
<dbReference type="PROSITE" id="PS51186">
    <property type="entry name" value="GNAT"/>
    <property type="match status" value="1"/>
</dbReference>
<keyword evidence="2" id="KW-0808">Transferase</keyword>
<dbReference type="InterPro" id="IPR000182">
    <property type="entry name" value="GNAT_dom"/>
</dbReference>
<dbReference type="EMBL" id="VLKN01000001">
    <property type="protein sequence ID" value="TWI06007.1"/>
    <property type="molecule type" value="Genomic_DNA"/>
</dbReference>
<dbReference type="PANTHER" id="PTHR42791">
    <property type="entry name" value="GNAT FAMILY ACETYLTRANSFERASE"/>
    <property type="match status" value="1"/>
</dbReference>
<dbReference type="InterPro" id="IPR016181">
    <property type="entry name" value="Acyl_CoA_acyltransferase"/>
</dbReference>
<feature type="domain" description="N-acetyltransferase" evidence="1">
    <location>
        <begin position="6"/>
        <end position="196"/>
    </location>
</feature>
<comment type="caution">
    <text evidence="2">The sequence shown here is derived from an EMBL/GenBank/DDBJ whole genome shotgun (WGS) entry which is preliminary data.</text>
</comment>
<dbReference type="SUPFAM" id="SSF55729">
    <property type="entry name" value="Acyl-CoA N-acyltransferases (Nat)"/>
    <property type="match status" value="1"/>
</dbReference>
<evidence type="ECO:0000313" key="2">
    <source>
        <dbReference type="EMBL" id="TWI06007.1"/>
    </source>
</evidence>
<dbReference type="Proteomes" id="UP000315167">
    <property type="component" value="Unassembled WGS sequence"/>
</dbReference>